<name>A0A652YSQ0_NOCGL</name>
<evidence type="ECO:0000256" key="3">
    <source>
        <dbReference type="ARBA" id="ARBA00022448"/>
    </source>
</evidence>
<dbReference type="InterPro" id="IPR013563">
    <property type="entry name" value="Oligopep_ABC_C"/>
</dbReference>
<protein>
    <submittedName>
        <fullName evidence="9">Peptide/nickel transport system ATP-binding protein/oligopeptide transport system ATP-binding protein</fullName>
    </submittedName>
</protein>
<organism evidence="9">
    <name type="scientific">Nocardia globerula</name>
    <dbReference type="NCBI Taxonomy" id="1818"/>
    <lineage>
        <taxon>Bacteria</taxon>
        <taxon>Bacillati</taxon>
        <taxon>Actinomycetota</taxon>
        <taxon>Actinomycetes</taxon>
        <taxon>Mycobacteriales</taxon>
        <taxon>Nocardiaceae</taxon>
        <taxon>Nocardia</taxon>
    </lineage>
</organism>
<dbReference type="NCBIfam" id="TIGR01727">
    <property type="entry name" value="oligo_HPY"/>
    <property type="match status" value="1"/>
</dbReference>
<comment type="caution">
    <text evidence="9">The sequence shown here is derived from an EMBL/GenBank/DDBJ whole genome shotgun (WGS) entry which is preliminary data.</text>
</comment>
<dbReference type="PANTHER" id="PTHR43297">
    <property type="entry name" value="OLIGOPEPTIDE TRANSPORT ATP-BINDING PROTEIN APPD"/>
    <property type="match status" value="1"/>
</dbReference>
<dbReference type="GO" id="GO:0005886">
    <property type="term" value="C:plasma membrane"/>
    <property type="evidence" value="ECO:0007669"/>
    <property type="project" value="UniProtKB-SubCell"/>
</dbReference>
<evidence type="ECO:0000256" key="5">
    <source>
        <dbReference type="ARBA" id="ARBA00022741"/>
    </source>
</evidence>
<dbReference type="PROSITE" id="PS50893">
    <property type="entry name" value="ABC_TRANSPORTER_2"/>
    <property type="match status" value="1"/>
</dbReference>
<comment type="subcellular location">
    <subcellularLocation>
        <location evidence="1">Cell membrane</location>
        <topology evidence="1">Peripheral membrane protein</topology>
    </subcellularLocation>
</comment>
<reference evidence="9" key="1">
    <citation type="submission" date="2019-07" db="EMBL/GenBank/DDBJ databases">
        <title>Genomic Encyclopedia of Type Strains, Phase IV (KMG-IV): sequencing the most valuable type-strain genomes for metagenomic binning, comparative biology and taxonomic classification.</title>
        <authorList>
            <person name="Goeker M."/>
        </authorList>
    </citation>
    <scope>NUCLEOTIDE SEQUENCE</scope>
    <source>
        <strain evidence="9">DSM 44596</strain>
    </source>
</reference>
<keyword evidence="4" id="KW-1003">Cell membrane</keyword>
<dbReference type="AlphaFoldDB" id="A0A652YSQ0"/>
<dbReference type="InterPro" id="IPR027417">
    <property type="entry name" value="P-loop_NTPase"/>
</dbReference>
<keyword evidence="6 9" id="KW-0067">ATP-binding</keyword>
<evidence type="ECO:0000256" key="7">
    <source>
        <dbReference type="ARBA" id="ARBA00023136"/>
    </source>
</evidence>
<comment type="similarity">
    <text evidence="2">Belongs to the ABC transporter superfamily.</text>
</comment>
<accession>A0A652YSQ0</accession>
<dbReference type="InterPro" id="IPR050388">
    <property type="entry name" value="ABC_Ni/Peptide_Import"/>
</dbReference>
<dbReference type="Gene3D" id="3.40.50.300">
    <property type="entry name" value="P-loop containing nucleotide triphosphate hydrolases"/>
    <property type="match status" value="1"/>
</dbReference>
<evidence type="ECO:0000313" key="9">
    <source>
        <dbReference type="EMBL" id="TYQ06135.1"/>
    </source>
</evidence>
<evidence type="ECO:0000256" key="1">
    <source>
        <dbReference type="ARBA" id="ARBA00004202"/>
    </source>
</evidence>
<keyword evidence="5" id="KW-0547">Nucleotide-binding</keyword>
<dbReference type="Pfam" id="PF00005">
    <property type="entry name" value="ABC_tran"/>
    <property type="match status" value="1"/>
</dbReference>
<evidence type="ECO:0000256" key="4">
    <source>
        <dbReference type="ARBA" id="ARBA00022475"/>
    </source>
</evidence>
<gene>
    <name evidence="9" type="ORF">FNL38_102267</name>
</gene>
<evidence type="ECO:0000256" key="2">
    <source>
        <dbReference type="ARBA" id="ARBA00005417"/>
    </source>
</evidence>
<dbReference type="EMBL" id="VNIQ01000002">
    <property type="protein sequence ID" value="TYQ06135.1"/>
    <property type="molecule type" value="Genomic_DNA"/>
</dbReference>
<dbReference type="InterPro" id="IPR017871">
    <property type="entry name" value="ABC_transporter-like_CS"/>
</dbReference>
<evidence type="ECO:0000256" key="6">
    <source>
        <dbReference type="ARBA" id="ARBA00022840"/>
    </source>
</evidence>
<sequence length="370" mass="40650">MRSKGVEQMVENMTDEVSRMPQLDLYGDEKMTAAVDQVELGTTVLEVSNLCVDFKTEHGWSRVVDNVSLLVRRGETLGLVGESGSGKTVTSLAIMGLLTGPRVRITGSVLLEGRELIGLSNREMNALRGKTVGMIFQEPRRSLNPAFTVGDQIAEIVRRHKEDISRKDAWDRAVEMLELVGIPDPAKRAFEYPHQFSGGMCQRVMLAMAVACEPVVLIADEPTTALDVTVQAQVLELLSELQERMGLGVLFITHDLGVVAQTCDRVAVLYGGQVMETTDGEELFYNPEHPYTEGLLASTPDAQARAERLYAIPGTVPPAWDWPEGCRFHPRCKYSLEGQCDAGAVSLTGPTSHQVRCVRSSEFSLEGIKE</sequence>
<dbReference type="Pfam" id="PF08352">
    <property type="entry name" value="oligo_HPY"/>
    <property type="match status" value="1"/>
</dbReference>
<dbReference type="SUPFAM" id="SSF52540">
    <property type="entry name" value="P-loop containing nucleoside triphosphate hydrolases"/>
    <property type="match status" value="1"/>
</dbReference>
<keyword evidence="7" id="KW-0472">Membrane</keyword>
<dbReference type="SMART" id="SM00382">
    <property type="entry name" value="AAA"/>
    <property type="match status" value="1"/>
</dbReference>
<evidence type="ECO:0000259" key="8">
    <source>
        <dbReference type="PROSITE" id="PS50893"/>
    </source>
</evidence>
<dbReference type="GO" id="GO:0005524">
    <property type="term" value="F:ATP binding"/>
    <property type="evidence" value="ECO:0007669"/>
    <property type="project" value="UniProtKB-KW"/>
</dbReference>
<dbReference type="CDD" id="cd03257">
    <property type="entry name" value="ABC_NikE_OppD_transporters"/>
    <property type="match status" value="1"/>
</dbReference>
<proteinExistence type="inferred from homology"/>
<dbReference type="FunFam" id="3.40.50.300:FF:000016">
    <property type="entry name" value="Oligopeptide ABC transporter ATP-binding component"/>
    <property type="match status" value="1"/>
</dbReference>
<dbReference type="InterPro" id="IPR003439">
    <property type="entry name" value="ABC_transporter-like_ATP-bd"/>
</dbReference>
<dbReference type="GO" id="GO:0016887">
    <property type="term" value="F:ATP hydrolysis activity"/>
    <property type="evidence" value="ECO:0007669"/>
    <property type="project" value="InterPro"/>
</dbReference>
<dbReference type="GO" id="GO:0015833">
    <property type="term" value="P:peptide transport"/>
    <property type="evidence" value="ECO:0007669"/>
    <property type="project" value="InterPro"/>
</dbReference>
<dbReference type="PANTHER" id="PTHR43297:SF2">
    <property type="entry name" value="DIPEPTIDE TRANSPORT ATP-BINDING PROTEIN DPPD"/>
    <property type="match status" value="1"/>
</dbReference>
<keyword evidence="3" id="KW-0813">Transport</keyword>
<dbReference type="InterPro" id="IPR003593">
    <property type="entry name" value="AAA+_ATPase"/>
</dbReference>
<dbReference type="PROSITE" id="PS00211">
    <property type="entry name" value="ABC_TRANSPORTER_1"/>
    <property type="match status" value="1"/>
</dbReference>
<feature type="domain" description="ABC transporter" evidence="8">
    <location>
        <begin position="45"/>
        <end position="296"/>
    </location>
</feature>